<sequence>MNAVLELAEKAWRGEPVPEYHRGEPARAGLAEVAEGIGMWPGFGNAFCIRAERGPVLFDTGSAPSAEALHAAVRGYDGRPLRFAVYSHGHIDHVSGVGPFDAEADAAGRPRPVVVAHEAVAARFDRYVRTAGYNEVINRRQFGSSELRWPRSYRYPDQTYRDSMELHLGDAALRLFHAKGETDDHTWAYLPERRTLLTGDLFIWVAPNAGNPQKVQRHPAEWAAALRTMAGTGAEVLLPGHGLPIVGADRVRTALNETAEFLESLVEQTLALMNAGARLDEAVHAVRPPAHLADRPYLQPVYDEPEFVVRNVWRLYGGWYDGDPAHLKPAPADRLAAALAELCGGASALSARARAAAEQGDLRLAGHLAELAVQAAPDDAGAHGARAEINLARVAEERSTMAKGVFRWAAAESRAALSGGDTVEELQRLSGTAFKIGL</sequence>
<dbReference type="InterPro" id="IPR036866">
    <property type="entry name" value="RibonucZ/Hydroxyglut_hydro"/>
</dbReference>
<keyword evidence="3" id="KW-1185">Reference proteome</keyword>
<proteinExistence type="predicted"/>
<dbReference type="Gene3D" id="3.60.15.10">
    <property type="entry name" value="Ribonuclease Z/Hydroxyacylglutathione hydrolase-like"/>
    <property type="match status" value="1"/>
</dbReference>
<dbReference type="Gene3D" id="1.25.40.880">
    <property type="entry name" value="Alkyl sulfatase, dimerisation domain"/>
    <property type="match status" value="1"/>
</dbReference>
<keyword evidence="2" id="KW-0378">Hydrolase</keyword>
<dbReference type="Proteomes" id="UP000572635">
    <property type="component" value="Unassembled WGS sequence"/>
</dbReference>
<dbReference type="PANTHER" id="PTHR43223">
    <property type="entry name" value="ALKYL/ARYL-SULFATASE"/>
    <property type="match status" value="1"/>
</dbReference>
<dbReference type="RefSeq" id="WP_184393701.1">
    <property type="nucleotide sequence ID" value="NZ_BAAAJD010000140.1"/>
</dbReference>
<evidence type="ECO:0000313" key="3">
    <source>
        <dbReference type="Proteomes" id="UP000572635"/>
    </source>
</evidence>
<dbReference type="InterPro" id="IPR029228">
    <property type="entry name" value="Alkyl_sulf_dimr"/>
</dbReference>
<evidence type="ECO:0000259" key="1">
    <source>
        <dbReference type="SMART" id="SM00849"/>
    </source>
</evidence>
<dbReference type="Pfam" id="PF00753">
    <property type="entry name" value="Lactamase_B"/>
    <property type="match status" value="1"/>
</dbReference>
<dbReference type="InterPro" id="IPR001279">
    <property type="entry name" value="Metallo-B-lactamas"/>
</dbReference>
<dbReference type="InterPro" id="IPR052195">
    <property type="entry name" value="Bact_Alkyl/Aryl-Sulfatase"/>
</dbReference>
<dbReference type="GO" id="GO:0046983">
    <property type="term" value="F:protein dimerization activity"/>
    <property type="evidence" value="ECO:0007669"/>
    <property type="project" value="InterPro"/>
</dbReference>
<gene>
    <name evidence="2" type="ORF">HDA36_003794</name>
</gene>
<name>A0A7W8QPY1_9ACTN</name>
<dbReference type="InterPro" id="IPR038536">
    <property type="entry name" value="Alkyl/aryl-sulf_dimr_sf"/>
</dbReference>
<dbReference type="PANTHER" id="PTHR43223:SF2">
    <property type="entry name" value="METALLO-BETA-LACTAMASE DOMAIN-CONTAINING PROTEIN"/>
    <property type="match status" value="1"/>
</dbReference>
<accession>A0A7W8QPY1</accession>
<comment type="caution">
    <text evidence="2">The sequence shown here is derived from an EMBL/GenBank/DDBJ whole genome shotgun (WGS) entry which is preliminary data.</text>
</comment>
<evidence type="ECO:0000313" key="2">
    <source>
        <dbReference type="EMBL" id="MBB5433710.1"/>
    </source>
</evidence>
<feature type="domain" description="Metallo-beta-lactamase" evidence="1">
    <location>
        <begin position="43"/>
        <end position="241"/>
    </location>
</feature>
<dbReference type="SMART" id="SM00849">
    <property type="entry name" value="Lactamase_B"/>
    <property type="match status" value="1"/>
</dbReference>
<dbReference type="AlphaFoldDB" id="A0A7W8QPY1"/>
<dbReference type="EMBL" id="JACHDB010000001">
    <property type="protein sequence ID" value="MBB5433710.1"/>
    <property type="molecule type" value="Genomic_DNA"/>
</dbReference>
<dbReference type="GO" id="GO:0016787">
    <property type="term" value="F:hydrolase activity"/>
    <property type="evidence" value="ECO:0007669"/>
    <property type="project" value="UniProtKB-KW"/>
</dbReference>
<reference evidence="2 3" key="1">
    <citation type="submission" date="2020-08" db="EMBL/GenBank/DDBJ databases">
        <title>Sequencing the genomes of 1000 actinobacteria strains.</title>
        <authorList>
            <person name="Klenk H.-P."/>
        </authorList>
    </citation>
    <scope>NUCLEOTIDE SEQUENCE [LARGE SCALE GENOMIC DNA]</scope>
    <source>
        <strain evidence="2 3">DSM 44551</strain>
    </source>
</reference>
<dbReference type="SUPFAM" id="SSF56281">
    <property type="entry name" value="Metallo-hydrolase/oxidoreductase"/>
    <property type="match status" value="1"/>
</dbReference>
<organism evidence="2 3">
    <name type="scientific">Nocardiopsis composta</name>
    <dbReference type="NCBI Taxonomy" id="157465"/>
    <lineage>
        <taxon>Bacteria</taxon>
        <taxon>Bacillati</taxon>
        <taxon>Actinomycetota</taxon>
        <taxon>Actinomycetes</taxon>
        <taxon>Streptosporangiales</taxon>
        <taxon>Nocardiopsidaceae</taxon>
        <taxon>Nocardiopsis</taxon>
    </lineage>
</organism>
<dbReference type="Pfam" id="PF14863">
    <property type="entry name" value="Alkyl_sulf_dimr"/>
    <property type="match status" value="1"/>
</dbReference>
<protein>
    <submittedName>
        <fullName evidence="2">Alkyl sulfatase BDS1-like metallo-beta-lactamase superfamily hydrolase</fullName>
    </submittedName>
</protein>